<feature type="transmembrane region" description="Helical" evidence="2">
    <location>
        <begin position="46"/>
        <end position="65"/>
    </location>
</feature>
<dbReference type="PANTHER" id="PTHR30469:SF15">
    <property type="entry name" value="HLYD FAMILY OF SECRETION PROTEINS"/>
    <property type="match status" value="1"/>
</dbReference>
<keyword evidence="2" id="KW-1133">Transmembrane helix</keyword>
<dbReference type="PANTHER" id="PTHR30469">
    <property type="entry name" value="MULTIDRUG RESISTANCE PROTEIN MDTA"/>
    <property type="match status" value="1"/>
</dbReference>
<dbReference type="Proteomes" id="UP000238563">
    <property type="component" value="Unassembled WGS sequence"/>
</dbReference>
<dbReference type="SUPFAM" id="SSF111369">
    <property type="entry name" value="HlyD-like secretion proteins"/>
    <property type="match status" value="1"/>
</dbReference>
<dbReference type="OrthoDB" id="8794034at2"/>
<organism evidence="4 5">
    <name type="scientific">Phyllobacterium myrsinacearum</name>
    <dbReference type="NCBI Taxonomy" id="28101"/>
    <lineage>
        <taxon>Bacteria</taxon>
        <taxon>Pseudomonadati</taxon>
        <taxon>Pseudomonadota</taxon>
        <taxon>Alphaproteobacteria</taxon>
        <taxon>Hyphomicrobiales</taxon>
        <taxon>Phyllobacteriaceae</taxon>
        <taxon>Phyllobacterium</taxon>
    </lineage>
</organism>
<reference evidence="4 5" key="1">
    <citation type="submission" date="2018-02" db="EMBL/GenBank/DDBJ databases">
        <title>The draft genome of Phyllobacterium myrsinacearum DSM5892.</title>
        <authorList>
            <person name="Li L."/>
            <person name="Liu L."/>
            <person name="Zhang X."/>
            <person name="Wang T."/>
        </authorList>
    </citation>
    <scope>NUCLEOTIDE SEQUENCE [LARGE SCALE GENOMIC DNA]</scope>
    <source>
        <strain evidence="4 5">DSM 5892</strain>
    </source>
</reference>
<comment type="caution">
    <text evidence="4">The sequence shown here is derived from an EMBL/GenBank/DDBJ whole genome shotgun (WGS) entry which is preliminary data.</text>
</comment>
<evidence type="ECO:0000256" key="2">
    <source>
        <dbReference type="SAM" id="Phobius"/>
    </source>
</evidence>
<keyword evidence="2" id="KW-0472">Membrane</keyword>
<evidence type="ECO:0000313" key="4">
    <source>
        <dbReference type="EMBL" id="PRD55359.1"/>
    </source>
</evidence>
<sequence>MTPASLPMRTVSCRWKMAAFFVTGVPPPVQKPQEIPVMIMFKRTTVQYAIVLAALAGAGLALWSISSATEANQAEVAQARPGIIAAARGVVDVEGGLLRLSTQRDGMIQQVQVKEGQRVKAGDILATLDNRRELIALRTAEAEARQTKGQLDALQTKLGAQTRQAARLRRAAAGNAVSAQALDEAEAQLSATKAEVVIAEAAVAAAESRADNTRLEVEMRLVRAPIAARIIRQSARVGEVVSTQAVSELFTLLPEAPRIVRAEIQEQFVRLVKPGMDVDIISENDDTVSVPGRVTSIQHVLEQPKSRDAPGDRVDIRTAECIISIQPKSSFLIGQRVIVRFKTLPADGSGKPPR</sequence>
<dbReference type="EMBL" id="PVBT01000002">
    <property type="protein sequence ID" value="PRD55359.1"/>
    <property type="molecule type" value="Genomic_DNA"/>
</dbReference>
<dbReference type="GO" id="GO:1990281">
    <property type="term" value="C:efflux pump complex"/>
    <property type="evidence" value="ECO:0007669"/>
    <property type="project" value="TreeGrafter"/>
</dbReference>
<accession>A0A2S9JQC2</accession>
<dbReference type="GO" id="GO:0015562">
    <property type="term" value="F:efflux transmembrane transporter activity"/>
    <property type="evidence" value="ECO:0007669"/>
    <property type="project" value="TreeGrafter"/>
</dbReference>
<dbReference type="Gene3D" id="2.40.50.100">
    <property type="match status" value="1"/>
</dbReference>
<dbReference type="InterPro" id="IPR058625">
    <property type="entry name" value="MdtA-like_BSH"/>
</dbReference>
<gene>
    <name evidence="4" type="ORF">C5750_09355</name>
</gene>
<dbReference type="AlphaFoldDB" id="A0A2S9JQC2"/>
<protein>
    <recommendedName>
        <fullName evidence="3">Multidrug resistance protein MdtA-like barrel-sandwich hybrid domain-containing protein</fullName>
    </recommendedName>
</protein>
<keyword evidence="2" id="KW-0812">Transmembrane</keyword>
<feature type="coiled-coil region" evidence="1">
    <location>
        <begin position="137"/>
        <end position="202"/>
    </location>
</feature>
<dbReference type="Pfam" id="PF25917">
    <property type="entry name" value="BSH_RND"/>
    <property type="match status" value="1"/>
</dbReference>
<evidence type="ECO:0000313" key="5">
    <source>
        <dbReference type="Proteomes" id="UP000238563"/>
    </source>
</evidence>
<dbReference type="Gene3D" id="1.10.287.470">
    <property type="entry name" value="Helix hairpin bin"/>
    <property type="match status" value="1"/>
</dbReference>
<feature type="domain" description="Multidrug resistance protein MdtA-like barrel-sandwich hybrid" evidence="3">
    <location>
        <begin position="102"/>
        <end position="248"/>
    </location>
</feature>
<proteinExistence type="predicted"/>
<evidence type="ECO:0000256" key="1">
    <source>
        <dbReference type="SAM" id="Coils"/>
    </source>
</evidence>
<evidence type="ECO:0000259" key="3">
    <source>
        <dbReference type="Pfam" id="PF25917"/>
    </source>
</evidence>
<name>A0A2S9JQC2_9HYPH</name>
<dbReference type="Gene3D" id="2.40.30.170">
    <property type="match status" value="1"/>
</dbReference>
<keyword evidence="1" id="KW-0175">Coiled coil</keyword>
<keyword evidence="5" id="KW-1185">Reference proteome</keyword>